<dbReference type="Proteomes" id="UP000224607">
    <property type="component" value="Unassembled WGS sequence"/>
</dbReference>
<reference evidence="3" key="1">
    <citation type="submission" date="2016-10" db="EMBL/GenBank/DDBJ databases">
        <authorList>
            <person name="Varghese N."/>
            <person name="Submissions S."/>
        </authorList>
    </citation>
    <scope>NUCLEOTIDE SEQUENCE [LARGE SCALE GENOMIC DNA]</scope>
    <source>
        <strain evidence="3">DSM 17908</strain>
    </source>
</reference>
<protein>
    <submittedName>
        <fullName evidence="1">Transposase</fullName>
    </submittedName>
</protein>
<dbReference type="EMBL" id="FORG01000001">
    <property type="protein sequence ID" value="SFI37878.1"/>
    <property type="molecule type" value="Genomic_DNA"/>
</dbReference>
<accession>A0A1I3HQ23</accession>
<evidence type="ECO:0000313" key="1">
    <source>
        <dbReference type="EMBL" id="PHM40312.1"/>
    </source>
</evidence>
<reference evidence="1 4" key="3">
    <citation type="journal article" date="2017" name="Nat. Microbiol.">
        <title>Natural product diversity associated with the nematode symbionts Photorhabdus and Xenorhabdus.</title>
        <authorList>
            <person name="Tobias N.J."/>
            <person name="Wolff H."/>
            <person name="Djahanschiri B."/>
            <person name="Grundmann F."/>
            <person name="Kronenwerth M."/>
            <person name="Shi Y.M."/>
            <person name="Simonyi S."/>
            <person name="Grun P."/>
            <person name="Shapiro-Ilan D."/>
            <person name="Pidot S.J."/>
            <person name="Stinear T.P."/>
            <person name="Ebersberger I."/>
            <person name="Bode H.B."/>
        </authorList>
    </citation>
    <scope>NUCLEOTIDE SEQUENCE [LARGE SCALE GENOMIC DNA]</scope>
    <source>
        <strain evidence="1 4">DSM 17908</strain>
    </source>
</reference>
<name>A0A1I3HQ23_9GAMM</name>
<evidence type="ECO:0000313" key="2">
    <source>
        <dbReference type="EMBL" id="SFI37878.1"/>
    </source>
</evidence>
<proteinExistence type="predicted"/>
<dbReference type="AlphaFoldDB" id="A0A1I3HQ23"/>
<dbReference type="RefSeq" id="WP_092507028.1">
    <property type="nucleotide sequence ID" value="NZ_CAWNQB010000056.1"/>
</dbReference>
<dbReference type="Proteomes" id="UP000198919">
    <property type="component" value="Unassembled WGS sequence"/>
</dbReference>
<evidence type="ECO:0000313" key="4">
    <source>
        <dbReference type="Proteomes" id="UP000224607"/>
    </source>
</evidence>
<gene>
    <name evidence="2" type="ORF">SAMN05421680_10125</name>
    <name evidence="1" type="ORF">Xmau_02073</name>
</gene>
<dbReference type="STRING" id="351675.SAMN05421680_10125"/>
<keyword evidence="4" id="KW-1185">Reference proteome</keyword>
<sequence>MANGMPYFSSNSLHIALIEHSSIVEEAHTDINRQHNLIDVIFLVIRSTITRPKSANASKLKAGKN</sequence>
<reference evidence="2" key="2">
    <citation type="submission" date="2016-10" db="EMBL/GenBank/DDBJ databases">
        <authorList>
            <person name="de Groot N.N."/>
        </authorList>
    </citation>
    <scope>NUCLEOTIDE SEQUENCE [LARGE SCALE GENOMIC DNA]</scope>
    <source>
        <strain evidence="2">DSM 17908</strain>
    </source>
</reference>
<organism evidence="2 3">
    <name type="scientific">Xenorhabdus mauleonii</name>
    <dbReference type="NCBI Taxonomy" id="351675"/>
    <lineage>
        <taxon>Bacteria</taxon>
        <taxon>Pseudomonadati</taxon>
        <taxon>Pseudomonadota</taxon>
        <taxon>Gammaproteobacteria</taxon>
        <taxon>Enterobacterales</taxon>
        <taxon>Morganellaceae</taxon>
        <taxon>Xenorhabdus</taxon>
    </lineage>
</organism>
<dbReference type="EMBL" id="NITY01000006">
    <property type="protein sequence ID" value="PHM40312.1"/>
    <property type="molecule type" value="Genomic_DNA"/>
</dbReference>
<dbReference type="OrthoDB" id="8001376at2"/>
<evidence type="ECO:0000313" key="3">
    <source>
        <dbReference type="Proteomes" id="UP000198919"/>
    </source>
</evidence>